<keyword evidence="3" id="KW-1185">Reference proteome</keyword>
<dbReference type="OrthoDB" id="3205825at2759"/>
<dbReference type="eggNOG" id="ENOG502S67X">
    <property type="taxonomic scope" value="Eukaryota"/>
</dbReference>
<dbReference type="PANTHER" id="PTHR35179:SF1">
    <property type="entry name" value="INTEGRAL MEMBRANE PROTEIN"/>
    <property type="match status" value="1"/>
</dbReference>
<evidence type="ECO:0000256" key="1">
    <source>
        <dbReference type="SAM" id="Phobius"/>
    </source>
</evidence>
<dbReference type="EMBL" id="KI912124">
    <property type="protein sequence ID" value="ETS73103.1"/>
    <property type="molecule type" value="Genomic_DNA"/>
</dbReference>
<organism evidence="2 3">
    <name type="scientific">Pestalotiopsis fici (strain W106-1 / CGMCC3.15140)</name>
    <dbReference type="NCBI Taxonomy" id="1229662"/>
    <lineage>
        <taxon>Eukaryota</taxon>
        <taxon>Fungi</taxon>
        <taxon>Dikarya</taxon>
        <taxon>Ascomycota</taxon>
        <taxon>Pezizomycotina</taxon>
        <taxon>Sordariomycetes</taxon>
        <taxon>Xylariomycetidae</taxon>
        <taxon>Amphisphaeriales</taxon>
        <taxon>Sporocadaceae</taxon>
        <taxon>Pestalotiopsis</taxon>
    </lineage>
</organism>
<keyword evidence="1" id="KW-0812">Transmembrane</keyword>
<proteinExistence type="predicted"/>
<dbReference type="GeneID" id="19280291"/>
<dbReference type="Proteomes" id="UP000030651">
    <property type="component" value="Unassembled WGS sequence"/>
</dbReference>
<evidence type="ECO:0000313" key="3">
    <source>
        <dbReference type="Proteomes" id="UP000030651"/>
    </source>
</evidence>
<feature type="transmembrane region" description="Helical" evidence="1">
    <location>
        <begin position="46"/>
        <end position="67"/>
    </location>
</feature>
<protein>
    <submittedName>
        <fullName evidence="2">Uncharacterized protein</fullName>
    </submittedName>
</protein>
<reference evidence="3" key="1">
    <citation type="journal article" date="2015" name="BMC Genomics">
        <title>Genomic and transcriptomic analysis of the endophytic fungus Pestalotiopsis fici reveals its lifestyle and high potential for synthesis of natural products.</title>
        <authorList>
            <person name="Wang X."/>
            <person name="Zhang X."/>
            <person name="Liu L."/>
            <person name="Xiang M."/>
            <person name="Wang W."/>
            <person name="Sun X."/>
            <person name="Che Y."/>
            <person name="Guo L."/>
            <person name="Liu G."/>
            <person name="Guo L."/>
            <person name="Wang C."/>
            <person name="Yin W.B."/>
            <person name="Stadler M."/>
            <person name="Zhang X."/>
            <person name="Liu X."/>
        </authorList>
    </citation>
    <scope>NUCLEOTIDE SEQUENCE [LARGE SCALE GENOMIC DNA]</scope>
    <source>
        <strain evidence="3">W106-1 / CGMCC3.15140</strain>
    </source>
</reference>
<name>W3WGS5_PESFW</name>
<dbReference type="AlphaFoldDB" id="W3WGS5"/>
<sequence length="212" mass="23985">MEHTTIRGHIHMDGAANQATGYFLRIVKKRLLDQYGLVKYKPLVSFNAKLMVVSILMDAMLIGLMSLPNQVVFIQFHPVAYMVKLNIEMSMATLITRLARSGANDVYLNTLSESDRRRQYGTDENTHNSRNRDIGLKSFTKSKIRHDPEDVDHDLAHGAGIQRTFDVNVTVQQSSPSDHDHKGHVMFDRMEDEISLKRNGKEIDGRSSSAST</sequence>
<evidence type="ECO:0000313" key="2">
    <source>
        <dbReference type="EMBL" id="ETS73103.1"/>
    </source>
</evidence>
<dbReference type="KEGG" id="pfy:PFICI_15278"/>
<dbReference type="InParanoid" id="W3WGS5"/>
<dbReference type="RefSeq" id="XP_007842050.1">
    <property type="nucleotide sequence ID" value="XM_007843859.1"/>
</dbReference>
<gene>
    <name evidence="2" type="ORF">PFICI_15278</name>
</gene>
<dbReference type="PANTHER" id="PTHR35179">
    <property type="entry name" value="PROTEIN CBG02620"/>
    <property type="match status" value="1"/>
</dbReference>
<dbReference type="HOGENOM" id="CLU_1300088_0_0_1"/>
<keyword evidence="1" id="KW-0472">Membrane</keyword>
<keyword evidence="1" id="KW-1133">Transmembrane helix</keyword>
<accession>W3WGS5</accession>